<dbReference type="AlphaFoldDB" id="A0A6S6TR16"/>
<dbReference type="InterPro" id="IPR004919">
    <property type="entry name" value="GmrSD_N"/>
</dbReference>
<accession>A0A6S6TR16</accession>
<dbReference type="EMBL" id="CACVAT010000360">
    <property type="protein sequence ID" value="CAA6821745.1"/>
    <property type="molecule type" value="Genomic_DNA"/>
</dbReference>
<gene>
    <name evidence="2" type="ORF">HELGO_WM40251</name>
</gene>
<protein>
    <recommendedName>
        <fullName evidence="1">GmrSD restriction endonucleases N-terminal domain-containing protein</fullName>
    </recommendedName>
</protein>
<organism evidence="2">
    <name type="scientific">uncultured Thiotrichaceae bacterium</name>
    <dbReference type="NCBI Taxonomy" id="298394"/>
    <lineage>
        <taxon>Bacteria</taxon>
        <taxon>Pseudomonadati</taxon>
        <taxon>Pseudomonadota</taxon>
        <taxon>Gammaproteobacteria</taxon>
        <taxon>Thiotrichales</taxon>
        <taxon>Thiotrichaceae</taxon>
        <taxon>environmental samples</taxon>
    </lineage>
</organism>
<name>A0A6S6TR16_9GAMM</name>
<dbReference type="PANTHER" id="PTHR39639:SF1">
    <property type="entry name" value="DUF262 DOMAIN-CONTAINING PROTEIN"/>
    <property type="match status" value="1"/>
</dbReference>
<dbReference type="Pfam" id="PF03235">
    <property type="entry name" value="GmrSD_N"/>
    <property type="match status" value="1"/>
</dbReference>
<evidence type="ECO:0000313" key="2">
    <source>
        <dbReference type="EMBL" id="CAA6821745.1"/>
    </source>
</evidence>
<proteinExistence type="predicted"/>
<dbReference type="PANTHER" id="PTHR39639">
    <property type="entry name" value="CHROMOSOME 16, WHOLE GENOME SHOTGUN SEQUENCE"/>
    <property type="match status" value="1"/>
</dbReference>
<sequence length="111" mass="13555">MKQKKSNKQPDQLQLDEAEKQIREYSRAVKFTVTEYSFEFIVQKLKENRYYVPDYQRNLIWTPLVQSKFIESVFMALPIPFVFFWQNEDGRLEIVDGSQRLRTIRDFMDKY</sequence>
<feature type="domain" description="GmrSD restriction endonucleases N-terminal" evidence="1">
    <location>
        <begin position="43"/>
        <end position="110"/>
    </location>
</feature>
<evidence type="ECO:0000259" key="1">
    <source>
        <dbReference type="Pfam" id="PF03235"/>
    </source>
</evidence>
<reference evidence="2" key="1">
    <citation type="submission" date="2020-01" db="EMBL/GenBank/DDBJ databases">
        <authorList>
            <person name="Meier V. D."/>
            <person name="Meier V D."/>
        </authorList>
    </citation>
    <scope>NUCLEOTIDE SEQUENCE</scope>
    <source>
        <strain evidence="2">HLG_WM_MAG_09</strain>
    </source>
</reference>